<keyword evidence="5" id="KW-1185">Reference proteome</keyword>
<dbReference type="InterPro" id="IPR050624">
    <property type="entry name" value="HTH-type_Tx_Regulator"/>
</dbReference>
<dbReference type="PANTHER" id="PTHR43479:SF11">
    <property type="entry name" value="ACREF_ENVCD OPERON REPRESSOR-RELATED"/>
    <property type="match status" value="1"/>
</dbReference>
<gene>
    <name evidence="4" type="ORF">DYU05_13620</name>
</gene>
<accession>A0A3E2NRB5</accession>
<dbReference type="OrthoDB" id="6430772at2"/>
<evidence type="ECO:0000256" key="2">
    <source>
        <dbReference type="PROSITE-ProRule" id="PRU00335"/>
    </source>
</evidence>
<dbReference type="Proteomes" id="UP000260823">
    <property type="component" value="Unassembled WGS sequence"/>
</dbReference>
<keyword evidence="1 2" id="KW-0238">DNA-binding</keyword>
<protein>
    <submittedName>
        <fullName evidence="4">TetR/AcrR family transcriptional regulator</fullName>
    </submittedName>
</protein>
<dbReference type="AlphaFoldDB" id="A0A3E2NRB5"/>
<feature type="domain" description="HTH tetR-type" evidence="3">
    <location>
        <begin position="6"/>
        <end position="66"/>
    </location>
</feature>
<dbReference type="PROSITE" id="PS50977">
    <property type="entry name" value="HTH_TETR_2"/>
    <property type="match status" value="1"/>
</dbReference>
<dbReference type="Pfam" id="PF00440">
    <property type="entry name" value="TetR_N"/>
    <property type="match status" value="1"/>
</dbReference>
<evidence type="ECO:0000313" key="4">
    <source>
        <dbReference type="EMBL" id="RFZ83538.1"/>
    </source>
</evidence>
<dbReference type="SUPFAM" id="SSF46689">
    <property type="entry name" value="Homeodomain-like"/>
    <property type="match status" value="1"/>
</dbReference>
<comment type="caution">
    <text evidence="4">The sequence shown here is derived from an EMBL/GenBank/DDBJ whole genome shotgun (WGS) entry which is preliminary data.</text>
</comment>
<dbReference type="PANTHER" id="PTHR43479">
    <property type="entry name" value="ACREF/ENVCD OPERON REPRESSOR-RELATED"/>
    <property type="match status" value="1"/>
</dbReference>
<dbReference type="EMBL" id="QWDE01000002">
    <property type="protein sequence ID" value="RFZ83538.1"/>
    <property type="molecule type" value="Genomic_DNA"/>
</dbReference>
<name>A0A3E2NRB5_9SPHI</name>
<proteinExistence type="predicted"/>
<dbReference type="InterPro" id="IPR001647">
    <property type="entry name" value="HTH_TetR"/>
</dbReference>
<organism evidence="4 5">
    <name type="scientific">Mucilaginibacter terrenus</name>
    <dbReference type="NCBI Taxonomy" id="2482727"/>
    <lineage>
        <taxon>Bacteria</taxon>
        <taxon>Pseudomonadati</taxon>
        <taxon>Bacteroidota</taxon>
        <taxon>Sphingobacteriia</taxon>
        <taxon>Sphingobacteriales</taxon>
        <taxon>Sphingobacteriaceae</taxon>
        <taxon>Mucilaginibacter</taxon>
    </lineage>
</organism>
<reference evidence="4 5" key="1">
    <citation type="submission" date="2018-08" db="EMBL/GenBank/DDBJ databases">
        <title>Mucilaginibacter terrae sp. nov., isolated from manganese diggings.</title>
        <authorList>
            <person name="Huang Y."/>
            <person name="Zhou Z."/>
        </authorList>
    </citation>
    <scope>NUCLEOTIDE SEQUENCE [LARGE SCALE GENOMIC DNA]</scope>
    <source>
        <strain evidence="4 5">ZH6</strain>
    </source>
</reference>
<evidence type="ECO:0000313" key="5">
    <source>
        <dbReference type="Proteomes" id="UP000260823"/>
    </source>
</evidence>
<evidence type="ECO:0000259" key="3">
    <source>
        <dbReference type="PROSITE" id="PS50977"/>
    </source>
</evidence>
<sequence length="196" mass="23104">MRSRNIDKEQLVKQKAIELIVNNGLEGFSMNKLAKACNISVATLYIYYQDRDDLIINIAADGGSLFSEALIRDFDPEMSFEEGLRVQWINRYRFMKEHPQLNMFFDQLRSSSYQEKFLTGFLQDFKQVMSKFMHNIIERGEIEKMPFECYWSIAFSPLYSLARFDYEGQSLGGMPFKMTDEVLWKTFEMVIKALKK</sequence>
<dbReference type="Gene3D" id="1.10.357.10">
    <property type="entry name" value="Tetracycline Repressor, domain 2"/>
    <property type="match status" value="1"/>
</dbReference>
<feature type="DNA-binding region" description="H-T-H motif" evidence="2">
    <location>
        <begin position="29"/>
        <end position="48"/>
    </location>
</feature>
<evidence type="ECO:0000256" key="1">
    <source>
        <dbReference type="ARBA" id="ARBA00023125"/>
    </source>
</evidence>
<dbReference type="GO" id="GO:0003677">
    <property type="term" value="F:DNA binding"/>
    <property type="evidence" value="ECO:0007669"/>
    <property type="project" value="UniProtKB-UniRule"/>
</dbReference>
<dbReference type="InterPro" id="IPR009057">
    <property type="entry name" value="Homeodomain-like_sf"/>
</dbReference>